<organism evidence="1 2">
    <name type="scientific">Stackebrandtia nassauensis (strain DSM 44728 / CIP 108903 / NRRL B-16338 / NBRC 102104 / LLR-40K-21)</name>
    <dbReference type="NCBI Taxonomy" id="446470"/>
    <lineage>
        <taxon>Bacteria</taxon>
        <taxon>Bacillati</taxon>
        <taxon>Actinomycetota</taxon>
        <taxon>Actinomycetes</taxon>
        <taxon>Glycomycetales</taxon>
        <taxon>Glycomycetaceae</taxon>
        <taxon>Stackebrandtia</taxon>
    </lineage>
</organism>
<dbReference type="AlphaFoldDB" id="D3Q992"/>
<reference evidence="1 2" key="1">
    <citation type="journal article" date="2009" name="Stand. Genomic Sci.">
        <title>Complete genome sequence of Stackebrandtia nassauensis type strain (LLR-40K-21).</title>
        <authorList>
            <person name="Munk C."/>
            <person name="Lapidus A."/>
            <person name="Copeland A."/>
            <person name="Jando M."/>
            <person name="Mayilraj S."/>
            <person name="Glavina Del Rio T."/>
            <person name="Nolan M."/>
            <person name="Chen F."/>
            <person name="Lucas S."/>
            <person name="Tice H."/>
            <person name="Cheng J.F."/>
            <person name="Han C."/>
            <person name="Detter J.C."/>
            <person name="Bruce D."/>
            <person name="Goodwin L."/>
            <person name="Chain P."/>
            <person name="Pitluck S."/>
            <person name="Goker M."/>
            <person name="Ovchinikova G."/>
            <person name="Pati A."/>
            <person name="Ivanova N."/>
            <person name="Mavromatis K."/>
            <person name="Chen A."/>
            <person name="Palaniappan K."/>
            <person name="Land M."/>
            <person name="Hauser L."/>
            <person name="Chang Y.J."/>
            <person name="Jeffries C.D."/>
            <person name="Bristow J."/>
            <person name="Eisen J.A."/>
            <person name="Markowitz V."/>
            <person name="Hugenholtz P."/>
            <person name="Kyrpides N.C."/>
            <person name="Klenk H.P."/>
        </authorList>
    </citation>
    <scope>NUCLEOTIDE SEQUENCE [LARGE SCALE GENOMIC DNA]</scope>
    <source>
        <strain evidence="2">DSM 44728 / CIP 108903 / NRRL B-16338 / NBRC 102104 / LLR-40K-21</strain>
    </source>
</reference>
<dbReference type="HOGENOM" id="CLU_107144_1_0_11"/>
<sequence>MSRTMKMSEGVEWAIHSCLNLAWANRDAIPASRLAAYHELPPAYLNKQLQALCRAGILTSTTGPRGGFRLARPLDDISFMDVVTAIEGGDDAFACTEIRQRGPNGGPAENFPHTCAVSRTMRAAELTWRRELAQHTLADAKHQAEHDAPGLTARVRDWFGPS</sequence>
<gene>
    <name evidence="1" type="ordered locus">Snas_2899</name>
</gene>
<dbReference type="STRING" id="446470.Snas_2899"/>
<dbReference type="PANTHER" id="PTHR33221">
    <property type="entry name" value="WINGED HELIX-TURN-HELIX TRANSCRIPTIONAL REGULATOR, RRF2 FAMILY"/>
    <property type="match status" value="1"/>
</dbReference>
<dbReference type="SUPFAM" id="SSF46785">
    <property type="entry name" value="Winged helix' DNA-binding domain"/>
    <property type="match status" value="1"/>
</dbReference>
<dbReference type="eggNOG" id="COG1959">
    <property type="taxonomic scope" value="Bacteria"/>
</dbReference>
<dbReference type="KEGG" id="sna:Snas_2899"/>
<dbReference type="NCBIfam" id="TIGR00738">
    <property type="entry name" value="rrf2_super"/>
    <property type="match status" value="1"/>
</dbReference>
<dbReference type="InterPro" id="IPR036390">
    <property type="entry name" value="WH_DNA-bd_sf"/>
</dbReference>
<dbReference type="InterPro" id="IPR000944">
    <property type="entry name" value="Tscrpt_reg_Rrf2"/>
</dbReference>
<dbReference type="GO" id="GO:0003700">
    <property type="term" value="F:DNA-binding transcription factor activity"/>
    <property type="evidence" value="ECO:0007669"/>
    <property type="project" value="TreeGrafter"/>
</dbReference>
<proteinExistence type="predicted"/>
<evidence type="ECO:0000313" key="1">
    <source>
        <dbReference type="EMBL" id="ADD42574.1"/>
    </source>
</evidence>
<dbReference type="GO" id="GO:0005829">
    <property type="term" value="C:cytosol"/>
    <property type="evidence" value="ECO:0007669"/>
    <property type="project" value="TreeGrafter"/>
</dbReference>
<dbReference type="Proteomes" id="UP000000844">
    <property type="component" value="Chromosome"/>
</dbReference>
<dbReference type="InterPro" id="IPR036388">
    <property type="entry name" value="WH-like_DNA-bd_sf"/>
</dbReference>
<accession>D3Q992</accession>
<dbReference type="PROSITE" id="PS01332">
    <property type="entry name" value="HTH_RRF2_1"/>
    <property type="match status" value="1"/>
</dbReference>
<name>D3Q992_STANL</name>
<dbReference type="Pfam" id="PF02082">
    <property type="entry name" value="Rrf2"/>
    <property type="match status" value="1"/>
</dbReference>
<dbReference type="InterPro" id="IPR030489">
    <property type="entry name" value="TR_Rrf2-type_CS"/>
</dbReference>
<protein>
    <submittedName>
        <fullName evidence="1">Transcriptional regulator, BadM/Rrf2 family</fullName>
    </submittedName>
</protein>
<dbReference type="PROSITE" id="PS51197">
    <property type="entry name" value="HTH_RRF2_2"/>
    <property type="match status" value="1"/>
</dbReference>
<dbReference type="EMBL" id="CP001778">
    <property type="protein sequence ID" value="ADD42574.1"/>
    <property type="molecule type" value="Genomic_DNA"/>
</dbReference>
<keyword evidence="2" id="KW-1185">Reference proteome</keyword>
<dbReference type="Gene3D" id="1.10.10.10">
    <property type="entry name" value="Winged helix-like DNA-binding domain superfamily/Winged helix DNA-binding domain"/>
    <property type="match status" value="1"/>
</dbReference>
<evidence type="ECO:0000313" key="2">
    <source>
        <dbReference type="Proteomes" id="UP000000844"/>
    </source>
</evidence>
<dbReference type="PANTHER" id="PTHR33221:SF13">
    <property type="entry name" value="TRANSCRIPTIONAL REGULATOR-RELATED"/>
    <property type="match status" value="1"/>
</dbReference>